<reference evidence="2 3" key="1">
    <citation type="journal article" date="2011" name="Microbiology">
        <title>The Pseudomonas aeruginosa generalized transducing phage phiPA3 is a new member of the phiKZ-like group of 'jumbo' phages, and infects model laboratory strains and clinical isolates from cystic fibrosis patients.</title>
        <authorList>
            <person name="Monson R."/>
            <person name="Foulds I."/>
            <person name="Foweraker J."/>
            <person name="Welch M."/>
            <person name="Salmond G.P."/>
        </authorList>
    </citation>
    <scope>NUCLEOTIDE SEQUENCE [LARGE SCALE GENOMIC DNA]</scope>
</reference>
<dbReference type="RefSeq" id="YP_009217205.1">
    <property type="nucleotide sequence ID" value="NC_028999.1"/>
</dbReference>
<sequence>MHELVTQFRPRIQDVWGITTNHGAPEFILTGDQLSHGFTLIAVVRVFLTKLVRHWKVLLGRGIERQPGLRHPRLRTAFSGSTHPSCGRVRSCRPQ</sequence>
<dbReference type="EMBL" id="HQ630627">
    <property type="protein sequence ID" value="AEH03549.1"/>
    <property type="molecule type" value="Genomic_DNA"/>
</dbReference>
<organismHost>
    <name type="scientific">Pseudomonas aeruginosa</name>
    <dbReference type="NCBI Taxonomy" id="287"/>
</organismHost>
<protein>
    <submittedName>
        <fullName evidence="2">Uncharacterized protein 125</fullName>
    </submittedName>
</protein>
<proteinExistence type="predicted"/>
<dbReference type="Proteomes" id="UP000008388">
    <property type="component" value="Segment"/>
</dbReference>
<accession>F8SJZ9</accession>
<dbReference type="KEGG" id="vg:26643654"/>
<evidence type="ECO:0000256" key="1">
    <source>
        <dbReference type="SAM" id="MobiDB-lite"/>
    </source>
</evidence>
<evidence type="ECO:0000313" key="3">
    <source>
        <dbReference type="Proteomes" id="UP000008388"/>
    </source>
</evidence>
<gene>
    <name evidence="2" type="primary">125</name>
</gene>
<evidence type="ECO:0000313" key="2">
    <source>
        <dbReference type="EMBL" id="AEH03549.1"/>
    </source>
</evidence>
<dbReference type="GeneID" id="26643654"/>
<name>F8SJZ9_BPPA3</name>
<organism evidence="2 3">
    <name type="scientific">Pseudomonas phage PhiPA3</name>
    <name type="common">Pseudomonas aeruginosa phage PhiPA3</name>
    <dbReference type="NCBI Taxonomy" id="998086"/>
    <lineage>
        <taxon>Viruses</taxon>
        <taxon>Duplodnaviria</taxon>
        <taxon>Heunggongvirae</taxon>
        <taxon>Uroviricota</taxon>
        <taxon>Caudoviricetes</taxon>
        <taxon>Chimalliviridae</taxon>
        <taxon>Miltoncavirus</taxon>
        <taxon>Miltoncavirus PhiPA3</taxon>
    </lineage>
</organism>
<keyword evidence="3" id="KW-1185">Reference proteome</keyword>
<feature type="region of interest" description="Disordered" evidence="1">
    <location>
        <begin position="74"/>
        <end position="95"/>
    </location>
</feature>